<accession>A0A7J7LCS5</accession>
<keyword evidence="2" id="KW-1185">Reference proteome</keyword>
<protein>
    <submittedName>
        <fullName evidence="1">Uncharacterized protein</fullName>
    </submittedName>
</protein>
<organism evidence="1 2">
    <name type="scientific">Kingdonia uniflora</name>
    <dbReference type="NCBI Taxonomy" id="39325"/>
    <lineage>
        <taxon>Eukaryota</taxon>
        <taxon>Viridiplantae</taxon>
        <taxon>Streptophyta</taxon>
        <taxon>Embryophyta</taxon>
        <taxon>Tracheophyta</taxon>
        <taxon>Spermatophyta</taxon>
        <taxon>Magnoliopsida</taxon>
        <taxon>Ranunculales</taxon>
        <taxon>Circaeasteraceae</taxon>
        <taxon>Kingdonia</taxon>
    </lineage>
</organism>
<dbReference type="Proteomes" id="UP000541444">
    <property type="component" value="Unassembled WGS sequence"/>
</dbReference>
<dbReference type="EMBL" id="JACGCM010002380">
    <property type="protein sequence ID" value="KAF6140388.1"/>
    <property type="molecule type" value="Genomic_DNA"/>
</dbReference>
<comment type="caution">
    <text evidence="1">The sequence shown here is derived from an EMBL/GenBank/DDBJ whole genome shotgun (WGS) entry which is preliminary data.</text>
</comment>
<reference evidence="1 2" key="1">
    <citation type="journal article" date="2020" name="IScience">
        <title>Genome Sequencing of the Endangered Kingdonia uniflora (Circaeasteraceae, Ranunculales) Reveals Potential Mechanisms of Evolutionary Specialization.</title>
        <authorList>
            <person name="Sun Y."/>
            <person name="Deng T."/>
            <person name="Zhang A."/>
            <person name="Moore M.J."/>
            <person name="Landis J.B."/>
            <person name="Lin N."/>
            <person name="Zhang H."/>
            <person name="Zhang X."/>
            <person name="Huang J."/>
            <person name="Zhang X."/>
            <person name="Sun H."/>
            <person name="Wang H."/>
        </authorList>
    </citation>
    <scope>NUCLEOTIDE SEQUENCE [LARGE SCALE GENOMIC DNA]</scope>
    <source>
        <strain evidence="1">TB1705</strain>
        <tissue evidence="1">Leaf</tissue>
    </source>
</reference>
<gene>
    <name evidence="1" type="ORF">GIB67_013157</name>
</gene>
<evidence type="ECO:0000313" key="2">
    <source>
        <dbReference type="Proteomes" id="UP000541444"/>
    </source>
</evidence>
<proteinExistence type="predicted"/>
<name>A0A7J7LCS5_9MAGN</name>
<dbReference type="AlphaFoldDB" id="A0A7J7LCS5"/>
<sequence length="90" mass="10340">TSLAYPIIPPALHPCCTSPIVPHHYNLQDVLITENPSRGWSINMNSSLNFKQILIYSYIMVRKLQRHHTSFASEIRRALTTNSLCIYNDI</sequence>
<evidence type="ECO:0000313" key="1">
    <source>
        <dbReference type="EMBL" id="KAF6140388.1"/>
    </source>
</evidence>
<feature type="non-terminal residue" evidence="1">
    <location>
        <position position="1"/>
    </location>
</feature>